<dbReference type="PANTHER" id="PTHR21659:SF42">
    <property type="entry name" value="UPF0057 MEMBRANE PROTEIN ZK632.10-RELATED"/>
    <property type="match status" value="1"/>
</dbReference>
<sequence length="121" mass="13106">MGAIKLVLLILATIFFPPIGVFAVAGCGADFFINICLTILGYIPGHIHAFYLIYVFYERKDEVKNGVYNPRPASGIFSERVLRGGRHVPAAVQVQQPVAQPNSVPQPQPGQVLPAQAYGTV</sequence>
<dbReference type="PROSITE" id="PS51257">
    <property type="entry name" value="PROKAR_LIPOPROTEIN"/>
    <property type="match status" value="1"/>
</dbReference>
<organism evidence="8 9">
    <name type="scientific">Paraphaeosphaeria sporulosa</name>
    <dbReference type="NCBI Taxonomy" id="1460663"/>
    <lineage>
        <taxon>Eukaryota</taxon>
        <taxon>Fungi</taxon>
        <taxon>Dikarya</taxon>
        <taxon>Ascomycota</taxon>
        <taxon>Pezizomycotina</taxon>
        <taxon>Dothideomycetes</taxon>
        <taxon>Pleosporomycetidae</taxon>
        <taxon>Pleosporales</taxon>
        <taxon>Massarineae</taxon>
        <taxon>Didymosphaeriaceae</taxon>
        <taxon>Paraphaeosphaeria</taxon>
    </lineage>
</organism>
<dbReference type="OrthoDB" id="2152119at2759"/>
<comment type="similarity">
    <text evidence="2">Belongs to the UPF0057 (PMP3) family.</text>
</comment>
<feature type="transmembrane region" description="Helical" evidence="6">
    <location>
        <begin position="39"/>
        <end position="57"/>
    </location>
</feature>
<keyword evidence="5 6" id="KW-0472">Membrane</keyword>
<evidence type="ECO:0000256" key="3">
    <source>
        <dbReference type="ARBA" id="ARBA00022692"/>
    </source>
</evidence>
<evidence type="ECO:0000313" key="9">
    <source>
        <dbReference type="Proteomes" id="UP000077069"/>
    </source>
</evidence>
<reference evidence="8 9" key="1">
    <citation type="submission" date="2016-05" db="EMBL/GenBank/DDBJ databases">
        <title>Comparative analysis of secretome profiles of manganese(II)-oxidizing ascomycete fungi.</title>
        <authorList>
            <consortium name="DOE Joint Genome Institute"/>
            <person name="Zeiner C.A."/>
            <person name="Purvine S.O."/>
            <person name="Zink E.M."/>
            <person name="Wu S."/>
            <person name="Pasa-Tolic L."/>
            <person name="Chaput D.L."/>
            <person name="Haridas S."/>
            <person name="Grigoriev I.V."/>
            <person name="Santelli C.M."/>
            <person name="Hansel C.M."/>
        </authorList>
    </citation>
    <scope>NUCLEOTIDE SEQUENCE [LARGE SCALE GENOMIC DNA]</scope>
    <source>
        <strain evidence="8 9">AP3s5-JAC2a</strain>
    </source>
</reference>
<keyword evidence="7" id="KW-0732">Signal</keyword>
<keyword evidence="3 6" id="KW-0812">Transmembrane</keyword>
<dbReference type="GO" id="GO:0016020">
    <property type="term" value="C:membrane"/>
    <property type="evidence" value="ECO:0007669"/>
    <property type="project" value="UniProtKB-SubCell"/>
</dbReference>
<accession>A0A177CBP6</accession>
<evidence type="ECO:0000256" key="4">
    <source>
        <dbReference type="ARBA" id="ARBA00022989"/>
    </source>
</evidence>
<dbReference type="Pfam" id="PF01679">
    <property type="entry name" value="Pmp3"/>
    <property type="match status" value="1"/>
</dbReference>
<dbReference type="Proteomes" id="UP000077069">
    <property type="component" value="Unassembled WGS sequence"/>
</dbReference>
<evidence type="ECO:0000256" key="1">
    <source>
        <dbReference type="ARBA" id="ARBA00004370"/>
    </source>
</evidence>
<name>A0A177CBP6_9PLEO</name>
<keyword evidence="9" id="KW-1185">Reference proteome</keyword>
<dbReference type="InParanoid" id="A0A177CBP6"/>
<dbReference type="PANTHER" id="PTHR21659">
    <property type="entry name" value="HYDROPHOBIC PROTEIN RCI2 LOW TEMPERATURE AND SALT RESPONSIVE PROTEIN LTI6 -RELATED"/>
    <property type="match status" value="1"/>
</dbReference>
<evidence type="ECO:0000313" key="8">
    <source>
        <dbReference type="EMBL" id="OAG04756.1"/>
    </source>
</evidence>
<evidence type="ECO:0000256" key="6">
    <source>
        <dbReference type="SAM" id="Phobius"/>
    </source>
</evidence>
<gene>
    <name evidence="8" type="ORF">CC84DRAFT_801624</name>
</gene>
<comment type="subcellular location">
    <subcellularLocation>
        <location evidence="1">Membrane</location>
    </subcellularLocation>
</comment>
<dbReference type="RefSeq" id="XP_018035121.1">
    <property type="nucleotide sequence ID" value="XM_018187476.1"/>
</dbReference>
<evidence type="ECO:0000256" key="7">
    <source>
        <dbReference type="SAM" id="SignalP"/>
    </source>
</evidence>
<evidence type="ECO:0000256" key="2">
    <source>
        <dbReference type="ARBA" id="ARBA00009530"/>
    </source>
</evidence>
<keyword evidence="4 6" id="KW-1133">Transmembrane helix</keyword>
<dbReference type="GeneID" id="28770962"/>
<evidence type="ECO:0000256" key="5">
    <source>
        <dbReference type="ARBA" id="ARBA00023136"/>
    </source>
</evidence>
<dbReference type="EMBL" id="KV441553">
    <property type="protein sequence ID" value="OAG04756.1"/>
    <property type="molecule type" value="Genomic_DNA"/>
</dbReference>
<proteinExistence type="inferred from homology"/>
<dbReference type="AlphaFoldDB" id="A0A177CBP6"/>
<dbReference type="PROSITE" id="PS01309">
    <property type="entry name" value="UPF0057"/>
    <property type="match status" value="1"/>
</dbReference>
<feature type="signal peptide" evidence="7">
    <location>
        <begin position="1"/>
        <end position="23"/>
    </location>
</feature>
<protein>
    <submittedName>
        <fullName evidence="8">Uncharacterized protein</fullName>
    </submittedName>
</protein>
<dbReference type="InterPro" id="IPR000612">
    <property type="entry name" value="PMP3"/>
</dbReference>
<feature type="chain" id="PRO_5008058069" evidence="7">
    <location>
        <begin position="24"/>
        <end position="121"/>
    </location>
</feature>